<dbReference type="CDD" id="cd18186">
    <property type="entry name" value="BTB_POZ_ZBTB_KLHL-like"/>
    <property type="match status" value="1"/>
</dbReference>
<comment type="caution">
    <text evidence="2">The sequence shown here is derived from an EMBL/GenBank/DDBJ whole genome shotgun (WGS) entry which is preliminary data.</text>
</comment>
<evidence type="ECO:0000259" key="1">
    <source>
        <dbReference type="PROSITE" id="PS50097"/>
    </source>
</evidence>
<dbReference type="Gene3D" id="3.30.710.10">
    <property type="entry name" value="Potassium Channel Kv1.1, Chain A"/>
    <property type="match status" value="1"/>
</dbReference>
<feature type="domain" description="BTB" evidence="1">
    <location>
        <begin position="71"/>
        <end position="136"/>
    </location>
</feature>
<dbReference type="InterPro" id="IPR000210">
    <property type="entry name" value="BTB/POZ_dom"/>
</dbReference>
<dbReference type="Proteomes" id="UP000276133">
    <property type="component" value="Unassembled WGS sequence"/>
</dbReference>
<protein>
    <recommendedName>
        <fullName evidence="1">BTB domain-containing protein</fullName>
    </recommendedName>
</protein>
<evidence type="ECO:0000313" key="3">
    <source>
        <dbReference type="Proteomes" id="UP000276133"/>
    </source>
</evidence>
<proteinExistence type="predicted"/>
<organism evidence="2 3">
    <name type="scientific">Brachionus plicatilis</name>
    <name type="common">Marine rotifer</name>
    <name type="synonym">Brachionus muelleri</name>
    <dbReference type="NCBI Taxonomy" id="10195"/>
    <lineage>
        <taxon>Eukaryota</taxon>
        <taxon>Metazoa</taxon>
        <taxon>Spiralia</taxon>
        <taxon>Gnathifera</taxon>
        <taxon>Rotifera</taxon>
        <taxon>Eurotatoria</taxon>
        <taxon>Monogononta</taxon>
        <taxon>Pseudotrocha</taxon>
        <taxon>Ploima</taxon>
        <taxon>Brachionidae</taxon>
        <taxon>Brachionus</taxon>
    </lineage>
</organism>
<accession>A0A3M7QZ15</accession>
<dbReference type="SMART" id="SM00225">
    <property type="entry name" value="BTB"/>
    <property type="match status" value="1"/>
</dbReference>
<dbReference type="Pfam" id="PF00651">
    <property type="entry name" value="BTB"/>
    <property type="match status" value="1"/>
</dbReference>
<dbReference type="CDD" id="cd23767">
    <property type="entry name" value="IQCD"/>
    <property type="match status" value="1"/>
</dbReference>
<dbReference type="PROSITE" id="PS50097">
    <property type="entry name" value="BTB"/>
    <property type="match status" value="1"/>
</dbReference>
<gene>
    <name evidence="2" type="ORF">BpHYR1_039166</name>
</gene>
<dbReference type="InterPro" id="IPR000048">
    <property type="entry name" value="IQ_motif_EF-hand-BS"/>
</dbReference>
<dbReference type="PROSITE" id="PS50096">
    <property type="entry name" value="IQ"/>
    <property type="match status" value="1"/>
</dbReference>
<dbReference type="Pfam" id="PF00612">
    <property type="entry name" value="IQ"/>
    <property type="match status" value="1"/>
</dbReference>
<dbReference type="OrthoDB" id="10484460at2759"/>
<reference evidence="2 3" key="1">
    <citation type="journal article" date="2018" name="Sci. Rep.">
        <title>Genomic signatures of local adaptation to the degree of environmental predictability in rotifers.</title>
        <authorList>
            <person name="Franch-Gras L."/>
            <person name="Hahn C."/>
            <person name="Garcia-Roger E.M."/>
            <person name="Carmona M.J."/>
            <person name="Serra M."/>
            <person name="Gomez A."/>
        </authorList>
    </citation>
    <scope>NUCLEOTIDE SEQUENCE [LARGE SCALE GENOMIC DNA]</scope>
    <source>
        <strain evidence="2">HYR1</strain>
    </source>
</reference>
<name>A0A3M7QZ15_BRAPC</name>
<evidence type="ECO:0000313" key="2">
    <source>
        <dbReference type="EMBL" id="RNA16543.1"/>
    </source>
</evidence>
<dbReference type="EMBL" id="REGN01004685">
    <property type="protein sequence ID" value="RNA16543.1"/>
    <property type="molecule type" value="Genomic_DNA"/>
</dbReference>
<dbReference type="SUPFAM" id="SSF54695">
    <property type="entry name" value="POZ domain"/>
    <property type="match status" value="1"/>
</dbReference>
<dbReference type="InterPro" id="IPR011333">
    <property type="entry name" value="SKP1/BTB/POZ_sf"/>
</dbReference>
<sequence length="283" mass="33351">MNVNFDRIGLILNGAALTIQCAWRAYKFRKDLALTIKLNQLKNDFSHILNPNTDTFHNYLTNKCIKNNFVYDVKILINNVTFYCHSLVLWHKSVYFRNLLTKWNKNGNYQFQLNISKDSWEIIQRFMYGYDIEIPNRLVDELGRICQDLKIDGLMNELNEQVAENFIGNLNKNQNNNSSSNPSLSLALSLNSINDQACNLTLDRPFQLISNNYKFFKCIINLYRKKKFTYSQTLHYLSTSFVDYSQMNDEQLNKCILMLKTYLKLRNSDLILNIIEIYLNKKV</sequence>
<keyword evidence="3" id="KW-1185">Reference proteome</keyword>
<dbReference type="AlphaFoldDB" id="A0A3M7QZ15"/>